<keyword evidence="6 7" id="KW-0326">Glycosidase</keyword>
<dbReference type="InterPro" id="IPR033907">
    <property type="entry name" value="Endolysin_autolysin"/>
</dbReference>
<reference evidence="8 9" key="1">
    <citation type="journal article" date="2018" name="Aquat. Microb. Ecol.">
        <title>Gammaproteobacterial methanotrophs dominate.</title>
        <authorList>
            <person name="Rissanen A.J."/>
            <person name="Saarenheimo J."/>
            <person name="Tiirola M."/>
            <person name="Peura S."/>
            <person name="Aalto S.L."/>
            <person name="Karvinen A."/>
            <person name="Nykanen H."/>
        </authorList>
    </citation>
    <scope>NUCLEOTIDE SEQUENCE [LARGE SCALE GENOMIC DNA]</scope>
    <source>
        <strain evidence="8">AMbin10</strain>
    </source>
</reference>
<organism evidence="8 9">
    <name type="scientific">Candidatus Methylumidiphilus alinenensis</name>
    <dbReference type="NCBI Taxonomy" id="2202197"/>
    <lineage>
        <taxon>Bacteria</taxon>
        <taxon>Pseudomonadati</taxon>
        <taxon>Pseudomonadota</taxon>
        <taxon>Gammaproteobacteria</taxon>
        <taxon>Methylococcales</taxon>
        <taxon>Candidatus Methylumidiphilus</taxon>
    </lineage>
</organism>
<dbReference type="InterPro" id="IPR023347">
    <property type="entry name" value="Lysozyme_dom_sf"/>
</dbReference>
<sequence length="195" mass="21805">MYPGPLGSVCSLPPPREWHHYSRQGGFPASTLVLSPEAVALLQAIETLRLKPYDDQTAKDINTWWVKGATIGYGHLIKKHEWYTYKDGITQEQAEALFQADAAPFITAVGDSIIVGVQQYEFDAMVILAFNIGETGFRNSSVIKLINKPMAGSNDAALELAWKSWNKSQGKPSKGLDNRRAAEWRIYTDANYARW</sequence>
<gene>
    <name evidence="8" type="ORF">DM484_26450</name>
</gene>
<dbReference type="Gene3D" id="1.10.530.40">
    <property type="match status" value="1"/>
</dbReference>
<dbReference type="GO" id="GO:0016998">
    <property type="term" value="P:cell wall macromolecule catabolic process"/>
    <property type="evidence" value="ECO:0007669"/>
    <property type="project" value="InterPro"/>
</dbReference>
<dbReference type="InterPro" id="IPR023346">
    <property type="entry name" value="Lysozyme-like_dom_sf"/>
</dbReference>
<dbReference type="SUPFAM" id="SSF53955">
    <property type="entry name" value="Lysozyme-like"/>
    <property type="match status" value="1"/>
</dbReference>
<comment type="catalytic activity">
    <reaction evidence="1 7">
        <text>Hydrolysis of (1-&gt;4)-beta-linkages between N-acetylmuramic acid and N-acetyl-D-glucosamine residues in a peptidoglycan and between N-acetyl-D-glucosamine residues in chitodextrins.</text>
        <dbReference type="EC" id="3.2.1.17"/>
    </reaction>
</comment>
<dbReference type="CDD" id="cd00737">
    <property type="entry name" value="lyz_endolysin_autolysin"/>
    <property type="match status" value="1"/>
</dbReference>
<dbReference type="HAMAP" id="MF_04110">
    <property type="entry name" value="ENDOLYSIN_T4"/>
    <property type="match status" value="1"/>
</dbReference>
<evidence type="ECO:0000256" key="4">
    <source>
        <dbReference type="ARBA" id="ARBA00022801"/>
    </source>
</evidence>
<evidence type="ECO:0000313" key="8">
    <source>
        <dbReference type="EMBL" id="PZN71415.1"/>
    </source>
</evidence>
<dbReference type="PANTHER" id="PTHR38107:SF3">
    <property type="entry name" value="LYSOZYME RRRD-RELATED"/>
    <property type="match status" value="1"/>
</dbReference>
<evidence type="ECO:0000256" key="3">
    <source>
        <dbReference type="ARBA" id="ARBA00022638"/>
    </source>
</evidence>
<dbReference type="GO" id="GO:0031640">
    <property type="term" value="P:killing of cells of another organism"/>
    <property type="evidence" value="ECO:0007669"/>
    <property type="project" value="UniProtKB-KW"/>
</dbReference>
<keyword evidence="5" id="KW-1035">Host cytoplasm</keyword>
<dbReference type="InterPro" id="IPR051018">
    <property type="entry name" value="Bacteriophage_GH24"/>
</dbReference>
<dbReference type="InterPro" id="IPR002196">
    <property type="entry name" value="Glyco_hydro_24"/>
</dbReference>
<dbReference type="AlphaFoldDB" id="A0A2W4QGP1"/>
<evidence type="ECO:0000256" key="6">
    <source>
        <dbReference type="ARBA" id="ARBA00023295"/>
    </source>
</evidence>
<protein>
    <recommendedName>
        <fullName evidence="7">Lysozyme</fullName>
        <ecNumber evidence="7">3.2.1.17</ecNumber>
    </recommendedName>
</protein>
<keyword evidence="3 7" id="KW-0081">Bacteriolytic enzyme</keyword>
<dbReference type="InterPro" id="IPR034690">
    <property type="entry name" value="Endolysin_T4_type"/>
</dbReference>
<dbReference type="Proteomes" id="UP000249396">
    <property type="component" value="Unassembled WGS sequence"/>
</dbReference>
<proteinExistence type="inferred from homology"/>
<keyword evidence="4 7" id="KW-0378">Hydrolase</keyword>
<dbReference type="PANTHER" id="PTHR38107">
    <property type="match status" value="1"/>
</dbReference>
<dbReference type="GO" id="GO:0009253">
    <property type="term" value="P:peptidoglycan catabolic process"/>
    <property type="evidence" value="ECO:0007669"/>
    <property type="project" value="InterPro"/>
</dbReference>
<evidence type="ECO:0000256" key="7">
    <source>
        <dbReference type="RuleBase" id="RU003788"/>
    </source>
</evidence>
<dbReference type="GO" id="GO:0003796">
    <property type="term" value="F:lysozyme activity"/>
    <property type="evidence" value="ECO:0007669"/>
    <property type="project" value="UniProtKB-EC"/>
</dbReference>
<dbReference type="EMBL" id="QJPH01000523">
    <property type="protein sequence ID" value="PZN71415.1"/>
    <property type="molecule type" value="Genomic_DNA"/>
</dbReference>
<evidence type="ECO:0000313" key="9">
    <source>
        <dbReference type="Proteomes" id="UP000249396"/>
    </source>
</evidence>
<name>A0A2W4QGP1_9GAMM</name>
<keyword evidence="2 7" id="KW-0929">Antimicrobial</keyword>
<comment type="caution">
    <text evidence="8">The sequence shown here is derived from an EMBL/GenBank/DDBJ whole genome shotgun (WGS) entry which is preliminary data.</text>
</comment>
<dbReference type="EC" id="3.2.1.17" evidence="7"/>
<evidence type="ECO:0000256" key="5">
    <source>
        <dbReference type="ARBA" id="ARBA00023200"/>
    </source>
</evidence>
<accession>A0A2W4QGP1</accession>
<comment type="similarity">
    <text evidence="7">Belongs to the glycosyl hydrolase 24 family.</text>
</comment>
<evidence type="ECO:0000256" key="1">
    <source>
        <dbReference type="ARBA" id="ARBA00000632"/>
    </source>
</evidence>
<evidence type="ECO:0000256" key="2">
    <source>
        <dbReference type="ARBA" id="ARBA00022529"/>
    </source>
</evidence>
<dbReference type="Pfam" id="PF00959">
    <property type="entry name" value="Phage_lysozyme"/>
    <property type="match status" value="1"/>
</dbReference>
<dbReference type="GO" id="GO:0042742">
    <property type="term" value="P:defense response to bacterium"/>
    <property type="evidence" value="ECO:0007669"/>
    <property type="project" value="UniProtKB-KW"/>
</dbReference>